<dbReference type="SUPFAM" id="SSF52047">
    <property type="entry name" value="RNI-like"/>
    <property type="match status" value="1"/>
</dbReference>
<dbReference type="HOGENOM" id="CLU_024752_1_0_1"/>
<gene>
    <name evidence="1" type="ORF">GQ26_0380660</name>
</gene>
<name>A0A093US44_TALMA</name>
<sequence length="570" mass="65485">MLKHVPRGKTNTRQSGTLSFEKHLVGPICQINYIHYHHINLDESINNSAKDNFRNVRKPTHFHQHHPRYNLSIYRNRETTCYYSNRRVSILMTHGPRIHMAITAIESSLPSPNIPYETLHYPVLVLYLTIRLKLVKIRQHLFPDMQLPTEIYDLITFHVEKTIYKYDEFVGGDLDGTQEHTSSEYKVRRQLASLRLASRGFCGSASRHLFRRITVSLYAPGSIITGLVPLVRFVEISKSRLAQYVREVELGFDGIPKHADDRPDLDDFAGMLSPCLARFANLKELSFGGPRPVPLLSLEETRSYINTVVMALRYVAIPRLEELVLHFPLCHDFGQFFPPKPSAVQIPITDILRQLQRLELNVCVYTTGRHQRHWRHDPILPEHEALPNQTHASYLYRMLEPAINLTSLSISSEDTLNLDPIKFSSSIKLRFLSLTGVSISAHNLLTLINQSSTTIESIFLDLVALNSETWHKVLLELSKLPCLIDFYIESSGYSSTGSSSHLATIIPPDPDYQPNLETYSKEDILALGALQRAVNANRIKARLNPFSKFYYMYIEDPEREAKRQYLYFES</sequence>
<evidence type="ECO:0000313" key="1">
    <source>
        <dbReference type="EMBL" id="KFX43112.1"/>
    </source>
</evidence>
<dbReference type="AlphaFoldDB" id="A0A093US44"/>
<comment type="caution">
    <text evidence="1">The sequence shown here is derived from an EMBL/GenBank/DDBJ whole genome shotgun (WGS) entry which is preliminary data.</text>
</comment>
<proteinExistence type="predicted"/>
<reference evidence="1" key="1">
    <citation type="journal article" date="2014" name="PLoS Genet.">
        <title>Signature Gene Expression Reveals Novel Clues to the Molecular Mechanisms of Dimorphic Transition in Penicillium marneffei.</title>
        <authorList>
            <person name="Yang E."/>
            <person name="Wang G."/>
            <person name="Cai J."/>
            <person name="Woo P.C."/>
            <person name="Lau S.K."/>
            <person name="Yuen K.-Y."/>
            <person name="Chow W.-N."/>
            <person name="Lin X."/>
        </authorList>
    </citation>
    <scope>NUCLEOTIDE SEQUENCE [LARGE SCALE GENOMIC DNA]</scope>
    <source>
        <strain evidence="1">PM1</strain>
    </source>
</reference>
<accession>A0A093US44</accession>
<organism evidence="1">
    <name type="scientific">Talaromyces marneffei PM1</name>
    <dbReference type="NCBI Taxonomy" id="1077442"/>
    <lineage>
        <taxon>Eukaryota</taxon>
        <taxon>Fungi</taxon>
        <taxon>Dikarya</taxon>
        <taxon>Ascomycota</taxon>
        <taxon>Pezizomycotina</taxon>
        <taxon>Eurotiomycetes</taxon>
        <taxon>Eurotiomycetidae</taxon>
        <taxon>Eurotiales</taxon>
        <taxon>Trichocomaceae</taxon>
        <taxon>Talaromyces</taxon>
        <taxon>Talaromyces sect. Talaromyces</taxon>
    </lineage>
</organism>
<dbReference type="eggNOG" id="KOG3346">
    <property type="taxonomic scope" value="Eukaryota"/>
</dbReference>
<protein>
    <submittedName>
        <fullName evidence="1">Uncharacterized protein</fullName>
    </submittedName>
</protein>
<dbReference type="EMBL" id="JPOX01000038">
    <property type="protein sequence ID" value="KFX43112.1"/>
    <property type="molecule type" value="Genomic_DNA"/>
</dbReference>